<sequence length="229" mass="26279">MSIKAIFLDFYGTVVHDVGEVIYEVSLEIQAASPLKDISINEIATYWWNQFYHLFTKSYGANFLSQRQVEIISIQKTLTHFQASLDALILSEKMFDQWKRPAIYADAISFFAIVDVPVYILANVDREELMEALEYHEIEVNGVITSEDVRSYKPRPDMFKEALRLGEVKAEEVLHVGDSLTQDVLGVQKLGIKSVWVNRNNQMSLNEIEPDFMVNDLTDVINLLNRVNV</sequence>
<dbReference type="SUPFAM" id="SSF56784">
    <property type="entry name" value="HAD-like"/>
    <property type="match status" value="1"/>
</dbReference>
<evidence type="ECO:0000313" key="4">
    <source>
        <dbReference type="Proteomes" id="UP000002754"/>
    </source>
</evidence>
<dbReference type="PANTHER" id="PTHR43316:SF3">
    <property type="entry name" value="HALOACID DEHALOGENASE, TYPE II (AFU_ORTHOLOGUE AFUA_2G07750)-RELATED"/>
    <property type="match status" value="1"/>
</dbReference>
<dbReference type="InterPro" id="IPR051540">
    <property type="entry name" value="S-2-haloacid_dehalogenase"/>
</dbReference>
<proteinExistence type="predicted"/>
<dbReference type="InterPro" id="IPR006439">
    <property type="entry name" value="HAD-SF_hydro_IA"/>
</dbReference>
<dbReference type="InterPro" id="IPR036412">
    <property type="entry name" value="HAD-like_sf"/>
</dbReference>
<dbReference type="SFLD" id="SFLDG01129">
    <property type="entry name" value="C1.5:_HAD__Beta-PGM__Phosphata"/>
    <property type="match status" value="1"/>
</dbReference>
<protein>
    <recommendedName>
        <fullName evidence="6">Haloacid dehalogenase</fullName>
    </recommendedName>
</protein>
<name>A0A094XJT3_ALKAL</name>
<comment type="caution">
    <text evidence="2">The sequence shown here is derived from an EMBL/GenBank/DDBJ whole genome shotgun (WGS) entry which is preliminary data.</text>
</comment>
<evidence type="ECO:0000313" key="5">
    <source>
        <dbReference type="Proteomes" id="UP000297014"/>
    </source>
</evidence>
<accession>A0A094XJT3</accession>
<dbReference type="NCBIfam" id="TIGR01549">
    <property type="entry name" value="HAD-SF-IA-v1"/>
    <property type="match status" value="1"/>
</dbReference>
<dbReference type="STRING" id="1218173.BALCAV_0201005"/>
<dbReference type="GO" id="GO:0016787">
    <property type="term" value="F:hydrolase activity"/>
    <property type="evidence" value="ECO:0007669"/>
    <property type="project" value="UniProtKB-KW"/>
</dbReference>
<dbReference type="PANTHER" id="PTHR43316">
    <property type="entry name" value="HYDROLASE, HALOACID DELAHOGENASE-RELATED"/>
    <property type="match status" value="1"/>
</dbReference>
<dbReference type="Gene3D" id="1.10.150.240">
    <property type="entry name" value="Putative phosphatase, domain 2"/>
    <property type="match status" value="1"/>
</dbReference>
<dbReference type="RefSeq" id="WP_003322853.1">
    <property type="nucleotide sequence ID" value="NZ_ALPT02000002.1"/>
</dbReference>
<evidence type="ECO:0000313" key="3">
    <source>
        <dbReference type="EMBL" id="THG89815.1"/>
    </source>
</evidence>
<evidence type="ECO:0000256" key="1">
    <source>
        <dbReference type="ARBA" id="ARBA00022801"/>
    </source>
</evidence>
<dbReference type="Proteomes" id="UP000002754">
    <property type="component" value="Unassembled WGS sequence"/>
</dbReference>
<dbReference type="EMBL" id="ALPT02000002">
    <property type="protein sequence ID" value="KGA99040.1"/>
    <property type="molecule type" value="Genomic_DNA"/>
</dbReference>
<dbReference type="SFLD" id="SFLDS00003">
    <property type="entry name" value="Haloacid_Dehalogenase"/>
    <property type="match status" value="1"/>
</dbReference>
<dbReference type="eggNOG" id="COG1011">
    <property type="taxonomic scope" value="Bacteria"/>
</dbReference>
<evidence type="ECO:0008006" key="6">
    <source>
        <dbReference type="Google" id="ProtNLM"/>
    </source>
</evidence>
<dbReference type="Proteomes" id="UP000297014">
    <property type="component" value="Unassembled WGS sequence"/>
</dbReference>
<reference evidence="3 5" key="2">
    <citation type="submission" date="2014-01" db="EMBL/GenBank/DDBJ databases">
        <title>Draft genome sequencing of Bacillus alcalophilus CGMCC 1.3604.</title>
        <authorList>
            <person name="Yang J."/>
            <person name="Diao L."/>
            <person name="Yang S."/>
        </authorList>
    </citation>
    <scope>NUCLEOTIDE SEQUENCE [LARGE SCALE GENOMIC DNA]</scope>
    <source>
        <strain evidence="3 5">CGMCC 1.3604</strain>
    </source>
</reference>
<dbReference type="EMBL" id="JALP01000194">
    <property type="protein sequence ID" value="THG89815.1"/>
    <property type="molecule type" value="Genomic_DNA"/>
</dbReference>
<dbReference type="InterPro" id="IPR023198">
    <property type="entry name" value="PGP-like_dom2"/>
</dbReference>
<dbReference type="Gene3D" id="3.40.50.1000">
    <property type="entry name" value="HAD superfamily/HAD-like"/>
    <property type="match status" value="1"/>
</dbReference>
<keyword evidence="4" id="KW-1185">Reference proteome</keyword>
<evidence type="ECO:0000313" key="2">
    <source>
        <dbReference type="EMBL" id="KGA99040.1"/>
    </source>
</evidence>
<keyword evidence="1" id="KW-0378">Hydrolase</keyword>
<dbReference type="Pfam" id="PF00702">
    <property type="entry name" value="Hydrolase"/>
    <property type="match status" value="1"/>
</dbReference>
<reference evidence="2 4" key="1">
    <citation type="journal article" date="2014" name="Genome Announc.">
        <title>Draft Genome Sequence of Bacillus alcalophilus AV1934, a Classic Alkaliphile Isolated from Human Feces in 1934.</title>
        <authorList>
            <person name="Attie O."/>
            <person name="Jayaprakash A."/>
            <person name="Shah H."/>
            <person name="Paulsen I.T."/>
            <person name="Morino M."/>
            <person name="Takahashi Y."/>
            <person name="Narumi I."/>
            <person name="Sachidanandam R."/>
            <person name="Satoh K."/>
            <person name="Ito M."/>
            <person name="Krulwich T.A."/>
        </authorList>
    </citation>
    <scope>NUCLEOTIDE SEQUENCE [LARGE SCALE GENOMIC DNA]</scope>
    <source>
        <strain evidence="2 4">AV1934</strain>
    </source>
</reference>
<dbReference type="InterPro" id="IPR023214">
    <property type="entry name" value="HAD_sf"/>
</dbReference>
<dbReference type="PRINTS" id="PR00413">
    <property type="entry name" value="HADHALOGNASE"/>
</dbReference>
<organism evidence="2 4">
    <name type="scientific">Alkalihalobacillus alcalophilus ATCC 27647 = CGMCC 1.3604</name>
    <dbReference type="NCBI Taxonomy" id="1218173"/>
    <lineage>
        <taxon>Bacteria</taxon>
        <taxon>Bacillati</taxon>
        <taxon>Bacillota</taxon>
        <taxon>Bacilli</taxon>
        <taxon>Bacillales</taxon>
        <taxon>Bacillaceae</taxon>
        <taxon>Alkalihalobacillus</taxon>
    </lineage>
</organism>
<dbReference type="AlphaFoldDB" id="A0A094XJT3"/>
<gene>
    <name evidence="3" type="ORF">AJ85_15025</name>
    <name evidence="2" type="ORF">BALCAV_0201005</name>
</gene>